<accession>A0AAV2G8Y5</accession>
<feature type="region of interest" description="Disordered" evidence="1">
    <location>
        <begin position="1"/>
        <end position="26"/>
    </location>
</feature>
<organism evidence="3 4">
    <name type="scientific">Linum trigynum</name>
    <dbReference type="NCBI Taxonomy" id="586398"/>
    <lineage>
        <taxon>Eukaryota</taxon>
        <taxon>Viridiplantae</taxon>
        <taxon>Streptophyta</taxon>
        <taxon>Embryophyta</taxon>
        <taxon>Tracheophyta</taxon>
        <taxon>Spermatophyta</taxon>
        <taxon>Magnoliopsida</taxon>
        <taxon>eudicotyledons</taxon>
        <taxon>Gunneridae</taxon>
        <taxon>Pentapetalae</taxon>
        <taxon>rosids</taxon>
        <taxon>fabids</taxon>
        <taxon>Malpighiales</taxon>
        <taxon>Linaceae</taxon>
        <taxon>Linum</taxon>
    </lineage>
</organism>
<dbReference type="InterPro" id="IPR029472">
    <property type="entry name" value="Copia-like_N"/>
</dbReference>
<keyword evidence="4" id="KW-1185">Reference proteome</keyword>
<dbReference type="Proteomes" id="UP001497516">
    <property type="component" value="Chromosome 8"/>
</dbReference>
<protein>
    <recommendedName>
        <fullName evidence="2">Retrotransposon Copia-like N-terminal domain-containing protein</fullName>
    </recommendedName>
</protein>
<dbReference type="EMBL" id="OZ034821">
    <property type="protein sequence ID" value="CAL1407134.1"/>
    <property type="molecule type" value="Genomic_DNA"/>
</dbReference>
<proteinExistence type="predicted"/>
<name>A0AAV2G8Y5_9ROSI</name>
<dbReference type="AlphaFoldDB" id="A0AAV2G8Y5"/>
<feature type="domain" description="Retrotransposon Copia-like N-terminal" evidence="2">
    <location>
        <begin position="31"/>
        <end position="77"/>
    </location>
</feature>
<sequence>MAENSRPNAGRNVAANAQPNVDPMANPYYLHGSEQPRLILVGEKLTTTNYNDWSHAMLNALGSKNKLGFVIGSIPHPGKNHQNA</sequence>
<dbReference type="PANTHER" id="PTHR37610">
    <property type="entry name" value="CCHC-TYPE DOMAIN-CONTAINING PROTEIN"/>
    <property type="match status" value="1"/>
</dbReference>
<evidence type="ECO:0000256" key="1">
    <source>
        <dbReference type="SAM" id="MobiDB-lite"/>
    </source>
</evidence>
<dbReference type="Pfam" id="PF14244">
    <property type="entry name" value="Retrotran_gag_3"/>
    <property type="match status" value="1"/>
</dbReference>
<dbReference type="PANTHER" id="PTHR37610:SF97">
    <property type="entry name" value="RETROTRANSPOSON GAG DOMAIN-CONTAINING PROTEIN"/>
    <property type="match status" value="1"/>
</dbReference>
<evidence type="ECO:0000259" key="2">
    <source>
        <dbReference type="Pfam" id="PF14244"/>
    </source>
</evidence>
<evidence type="ECO:0000313" key="3">
    <source>
        <dbReference type="EMBL" id="CAL1407134.1"/>
    </source>
</evidence>
<reference evidence="3 4" key="1">
    <citation type="submission" date="2024-04" db="EMBL/GenBank/DDBJ databases">
        <authorList>
            <person name="Fracassetti M."/>
        </authorList>
    </citation>
    <scope>NUCLEOTIDE SEQUENCE [LARGE SCALE GENOMIC DNA]</scope>
</reference>
<evidence type="ECO:0000313" key="4">
    <source>
        <dbReference type="Proteomes" id="UP001497516"/>
    </source>
</evidence>
<gene>
    <name evidence="3" type="ORF">LTRI10_LOCUS46820</name>
</gene>